<dbReference type="CDD" id="cd00207">
    <property type="entry name" value="fer2"/>
    <property type="match status" value="1"/>
</dbReference>
<dbReference type="Gene3D" id="3.10.20.880">
    <property type="match status" value="1"/>
</dbReference>
<dbReference type="InterPro" id="IPR036010">
    <property type="entry name" value="2Fe-2S_ferredoxin-like_sf"/>
</dbReference>
<dbReference type="Gene3D" id="3.10.20.30">
    <property type="match status" value="1"/>
</dbReference>
<evidence type="ECO:0000259" key="1">
    <source>
        <dbReference type="PROSITE" id="PS51085"/>
    </source>
</evidence>
<dbReference type="InterPro" id="IPR042259">
    <property type="entry name" value="Raco-like_middle_sf"/>
</dbReference>
<dbReference type="GO" id="GO:0051536">
    <property type="term" value="F:iron-sulfur cluster binding"/>
    <property type="evidence" value="ECO:0007669"/>
    <property type="project" value="InterPro"/>
</dbReference>
<dbReference type="Pfam" id="PF14574">
    <property type="entry name" value="RACo_C_ter"/>
    <property type="match status" value="1"/>
</dbReference>
<gene>
    <name evidence="2" type="ORF">AFULGI_00000080</name>
</gene>
<dbReference type="InterPro" id="IPR027980">
    <property type="entry name" value="RACo_C"/>
</dbReference>
<dbReference type="Pfam" id="PF17651">
    <property type="entry name" value="Raco_middle"/>
    <property type="match status" value="1"/>
</dbReference>
<dbReference type="PANTHER" id="PTHR42895">
    <property type="entry name" value="IRON-SULFUR CLUSTER-BINDING PROTEIN-RELATED"/>
    <property type="match status" value="1"/>
</dbReference>
<dbReference type="PANTHER" id="PTHR42895:SF1">
    <property type="entry name" value="IRON-SULFUR CLUSTER PROTEIN"/>
    <property type="match status" value="1"/>
</dbReference>
<protein>
    <submittedName>
        <fullName evidence="2">Putative metal-binding protein</fullName>
    </submittedName>
</protein>
<name>A0A075WCA1_ARCFL</name>
<dbReference type="HOGENOM" id="CLU_019091_0_0_2"/>
<reference evidence="2 3" key="1">
    <citation type="submission" date="2013-07" db="EMBL/GenBank/DDBJ databases">
        <title>Genome of Archaeoglobus fulgidus.</title>
        <authorList>
            <person name="Fiebig A."/>
            <person name="Birkeland N.-K."/>
        </authorList>
    </citation>
    <scope>NUCLEOTIDE SEQUENCE [LARGE SCALE GENOMIC DNA]</scope>
    <source>
        <strain evidence="2 3">DSM 8774</strain>
    </source>
</reference>
<evidence type="ECO:0000313" key="3">
    <source>
        <dbReference type="Proteomes" id="UP000028501"/>
    </source>
</evidence>
<dbReference type="InterPro" id="IPR052911">
    <property type="entry name" value="Corrinoid_activation_enz"/>
</dbReference>
<dbReference type="RefSeq" id="WP_010877524.1">
    <property type="nucleotide sequence ID" value="NZ_CP006577.1"/>
</dbReference>
<dbReference type="EMBL" id="CP006577">
    <property type="protein sequence ID" value="AIG96854.1"/>
    <property type="molecule type" value="Genomic_DNA"/>
</dbReference>
<evidence type="ECO:0000313" key="2">
    <source>
        <dbReference type="EMBL" id="AIG96854.1"/>
    </source>
</evidence>
<dbReference type="InterPro" id="IPR041414">
    <property type="entry name" value="Raco-like_middle"/>
</dbReference>
<accession>A0A075WCA1</accession>
<organism evidence="2 3">
    <name type="scientific">Archaeoglobus fulgidus DSM 8774</name>
    <dbReference type="NCBI Taxonomy" id="1344584"/>
    <lineage>
        <taxon>Archaea</taxon>
        <taxon>Methanobacteriati</taxon>
        <taxon>Methanobacteriota</taxon>
        <taxon>Archaeoglobi</taxon>
        <taxon>Archaeoglobales</taxon>
        <taxon>Archaeoglobaceae</taxon>
        <taxon>Archaeoglobus</taxon>
    </lineage>
</organism>
<dbReference type="AlphaFoldDB" id="A0A075WCA1"/>
<dbReference type="Pfam" id="PF00111">
    <property type="entry name" value="Fer2"/>
    <property type="match status" value="1"/>
</dbReference>
<dbReference type="Pfam" id="PF17650">
    <property type="entry name" value="RACo_linker"/>
    <property type="match status" value="1"/>
</dbReference>
<sequence>MVSVTFEPVGKKVEDEPDTILEIARRNGVLIRSDCGGKGVCGKCKVVVVDYRGSLSDITDHERKHLIEEEISKGYRLACQARVEEGRATIFIPPESRLERRKVAGLTIEKEVELNPAVRKVYAEIQPPSIEDQLPDYDRLTRALGDFSLDLETLSEMPKLLREAEWRVTATFWNGRLIDLEKGDVSDRCYGVAVDVGSSKIICHLVDLKSGETIATGYSDNPQVAYGEDIVSRITYASKSAENRKRLQTVVVETVNQIIAELCNESGVDLRHVYEVMIVGNSVMHHLFFGIEPRFIGVSPFTPAVRRGVSFPAEDVGLRINRKGYVSSLPLVAGFVGADAVANIAITGIHKAEEISMVIDIGTNTEIVIGNREKLGVCSAPSGPAFEGAHITFGMKAISGAIDSVRIERDEVIYTTIDNAKAKGLCGTGLIDLIAELYRNGIINRNGKFVKDHSRIIVDGVPKFVVAKAEETEFGKPITVSEKDINELLMAKGAIKSGWMILSERLGIEPDKIERIYLAGSFGRHINVENAKVIGLLPDIPSEKITFAGDTAVGGAKMALKSVRVRDEMEDVVSRLNYVELSVEKNFYSVFVRAIPI</sequence>
<dbReference type="KEGG" id="afg:AFULGI_00000080"/>
<feature type="domain" description="2Fe-2S ferredoxin-type" evidence="1">
    <location>
        <begin position="1"/>
        <end position="96"/>
    </location>
</feature>
<dbReference type="InterPro" id="IPR012675">
    <property type="entry name" value="Beta-grasp_dom_sf"/>
</dbReference>
<dbReference type="Gene3D" id="3.30.420.480">
    <property type="entry name" value="Domain of unknown function (DUF4445)"/>
    <property type="match status" value="1"/>
</dbReference>
<dbReference type="InterPro" id="IPR001041">
    <property type="entry name" value="2Fe-2S_ferredoxin-type"/>
</dbReference>
<dbReference type="GeneID" id="24793570"/>
<dbReference type="PROSITE" id="PS51085">
    <property type="entry name" value="2FE2S_FER_2"/>
    <property type="match status" value="1"/>
</dbReference>
<dbReference type="Proteomes" id="UP000028501">
    <property type="component" value="Chromosome"/>
</dbReference>
<proteinExistence type="predicted"/>
<dbReference type="SUPFAM" id="SSF54292">
    <property type="entry name" value="2Fe-2S ferredoxin-like"/>
    <property type="match status" value="1"/>
</dbReference>
<dbReference type="InterPro" id="IPR040506">
    <property type="entry name" value="RACo_linker"/>
</dbReference>